<evidence type="ECO:0000313" key="1">
    <source>
        <dbReference type="EMBL" id="KAJ1082693.1"/>
    </source>
</evidence>
<evidence type="ECO:0000313" key="2">
    <source>
        <dbReference type="Proteomes" id="UP001066276"/>
    </source>
</evidence>
<name>A0AAV7L2G1_PLEWA</name>
<protein>
    <submittedName>
        <fullName evidence="1">Uncharacterized protein</fullName>
    </submittedName>
</protein>
<gene>
    <name evidence="1" type="ORF">NDU88_002858</name>
</gene>
<accession>A0AAV7L2G1</accession>
<dbReference type="EMBL" id="JANPWB010000016">
    <property type="protein sequence ID" value="KAJ1082693.1"/>
    <property type="molecule type" value="Genomic_DNA"/>
</dbReference>
<keyword evidence="2" id="KW-1185">Reference proteome</keyword>
<sequence length="73" mass="7860">MADGTLFSPHRPAANILKSVAEAGVESPLTRCSVQRHLEGRAEPLPVTGDGMGQQRTQWGNWACRAAPHLRVA</sequence>
<dbReference type="AlphaFoldDB" id="A0AAV7L2G1"/>
<organism evidence="1 2">
    <name type="scientific">Pleurodeles waltl</name>
    <name type="common">Iberian ribbed newt</name>
    <dbReference type="NCBI Taxonomy" id="8319"/>
    <lineage>
        <taxon>Eukaryota</taxon>
        <taxon>Metazoa</taxon>
        <taxon>Chordata</taxon>
        <taxon>Craniata</taxon>
        <taxon>Vertebrata</taxon>
        <taxon>Euteleostomi</taxon>
        <taxon>Amphibia</taxon>
        <taxon>Batrachia</taxon>
        <taxon>Caudata</taxon>
        <taxon>Salamandroidea</taxon>
        <taxon>Salamandridae</taxon>
        <taxon>Pleurodelinae</taxon>
        <taxon>Pleurodeles</taxon>
    </lineage>
</organism>
<proteinExistence type="predicted"/>
<reference evidence="1" key="1">
    <citation type="journal article" date="2022" name="bioRxiv">
        <title>Sequencing and chromosome-scale assembly of the giantPleurodeles waltlgenome.</title>
        <authorList>
            <person name="Brown T."/>
            <person name="Elewa A."/>
            <person name="Iarovenko S."/>
            <person name="Subramanian E."/>
            <person name="Araus A.J."/>
            <person name="Petzold A."/>
            <person name="Susuki M."/>
            <person name="Suzuki K.-i.T."/>
            <person name="Hayashi T."/>
            <person name="Toyoda A."/>
            <person name="Oliveira C."/>
            <person name="Osipova E."/>
            <person name="Leigh N.D."/>
            <person name="Simon A."/>
            <person name="Yun M.H."/>
        </authorList>
    </citation>
    <scope>NUCLEOTIDE SEQUENCE</scope>
    <source>
        <strain evidence="1">20211129_DDA</strain>
        <tissue evidence="1">Liver</tissue>
    </source>
</reference>
<dbReference type="Proteomes" id="UP001066276">
    <property type="component" value="Chromosome 12"/>
</dbReference>
<comment type="caution">
    <text evidence="1">The sequence shown here is derived from an EMBL/GenBank/DDBJ whole genome shotgun (WGS) entry which is preliminary data.</text>
</comment>